<keyword evidence="5 9" id="KW-0798">TonB box</keyword>
<dbReference type="Pfam" id="PF00593">
    <property type="entry name" value="TonB_dep_Rec_b-barrel"/>
    <property type="match status" value="1"/>
</dbReference>
<feature type="domain" description="TonB-dependent receptor plug" evidence="11">
    <location>
        <begin position="165"/>
        <end position="268"/>
    </location>
</feature>
<evidence type="ECO:0000256" key="2">
    <source>
        <dbReference type="ARBA" id="ARBA00022448"/>
    </source>
</evidence>
<dbReference type="PANTHER" id="PTHR40980">
    <property type="entry name" value="PLUG DOMAIN-CONTAINING PROTEIN"/>
    <property type="match status" value="1"/>
</dbReference>
<keyword evidence="3 8" id="KW-1134">Transmembrane beta strand</keyword>
<dbReference type="InterPro" id="IPR012910">
    <property type="entry name" value="Plug_dom"/>
</dbReference>
<dbReference type="SUPFAM" id="SSF49464">
    <property type="entry name" value="Carboxypeptidase regulatory domain-like"/>
    <property type="match status" value="1"/>
</dbReference>
<evidence type="ECO:0000256" key="3">
    <source>
        <dbReference type="ARBA" id="ARBA00022452"/>
    </source>
</evidence>
<evidence type="ECO:0000256" key="8">
    <source>
        <dbReference type="PROSITE-ProRule" id="PRU01360"/>
    </source>
</evidence>
<dbReference type="eggNOG" id="COG4771">
    <property type="taxonomic scope" value="Bacteria"/>
</dbReference>
<sequence length="989" mass="111357">MIYKYLHYKLYLESTDKFTRTTSRTTYNRFVEKLIKHMKKHLPLILTLLIWATQVMAQNQASLSGSVSDQTGYLPGVNVLVMETSQGSPTDLNGKFEIANLPAGKATLRISYLGFETVTKEVELKAGSNSVGDIQLTEASGDLEEYVIQGTMVPSQLKAISIKKNSLAIMDVIAADAIGKLPDRNAAEAVQRLPAASVNRYHGEANQVSVRGTPYAWSSTLYNGTRLPSSNFNGNRNALLDAIPAEMIQYVQLSKAITPDMEGDAIGGSINFVTRSAPQDRMLNVSAAGGYNQKSQNGSYNASIVYGDRFFNDKFGVILAASIWNRNFSSDEIVLDYNLNSAVPSERYSINTMNAKRYYGTRRTTALNAALEYEFNTDHKVFARIVQDQFDDIRPVYEAYYEFDANRYRYSNRESEYRTYLKGYEFGGVHHLATNFKMDWKLSSYESYYNLDTPPNMPSDLKGLPIAQFYQNLEGDFGGRSADGRVYNVFDAPDGKGITPLNFDPELTNENDFMDPDRLTLQQLIIYQIDQRDRDHVAQMNFTWDVNPKFSLKAGGKFRFKENEAQQTPAVFLPNARLGIPGSAPLRTLSEFQRMDFPAPGTFFQELNGQFDGLAIRPMPQDQTFEIFSPEFMAENDINNYSPASNATTTYEGTEDVYAGYIMGTYDLTDQVQVIGGFRNEFTKLTMNSFAYDDETDEVSPVSRDNDYNAFLPMFHVKYSPKEQVNLRAAYTRTFSRPNFGSLSPSESIDTSTGIPRISRGNTELLPTFSNNFDLMGEWFLEDIGMITAGVFYKDIDDFIFTDLSAETIEGTNYLVSQPKNLESAYLIGFEMGITKRFSKLPAFWSGFGVDVNYSRIHSELEVPRLDDEGNITSTDITTLPTQSSNLFNTAVFYEKSGLMLRLAGNFRGASVETINQNLGPDYYVHVDNNFTVDFSAAYSITDKIKAFAEIRNLTNEPYVQYLGDNKDRITSSEWYSTNGQAGIRFIIF</sequence>
<dbReference type="Gene3D" id="2.170.130.10">
    <property type="entry name" value="TonB-dependent receptor, plug domain"/>
    <property type="match status" value="1"/>
</dbReference>
<dbReference type="Pfam" id="PF13715">
    <property type="entry name" value="CarbopepD_reg_2"/>
    <property type="match status" value="1"/>
</dbReference>
<proteinExistence type="inferred from homology"/>
<protein>
    <submittedName>
        <fullName evidence="12">TonB-dependent receptor</fullName>
    </submittedName>
</protein>
<name>L0G138_ECHVK</name>
<evidence type="ECO:0000313" key="13">
    <source>
        <dbReference type="Proteomes" id="UP000010796"/>
    </source>
</evidence>
<keyword evidence="7 8" id="KW-0998">Cell outer membrane</keyword>
<dbReference type="HOGENOM" id="CLU_006935_1_2_10"/>
<dbReference type="PANTHER" id="PTHR40980:SF4">
    <property type="entry name" value="TONB-DEPENDENT RECEPTOR-LIKE BETA-BARREL DOMAIN-CONTAINING PROTEIN"/>
    <property type="match status" value="1"/>
</dbReference>
<evidence type="ECO:0000256" key="5">
    <source>
        <dbReference type="ARBA" id="ARBA00023077"/>
    </source>
</evidence>
<dbReference type="InterPro" id="IPR008969">
    <property type="entry name" value="CarboxyPept-like_regulatory"/>
</dbReference>
<dbReference type="Proteomes" id="UP000010796">
    <property type="component" value="Chromosome"/>
</dbReference>
<evidence type="ECO:0000259" key="10">
    <source>
        <dbReference type="Pfam" id="PF00593"/>
    </source>
</evidence>
<dbReference type="PROSITE" id="PS52016">
    <property type="entry name" value="TONB_DEPENDENT_REC_3"/>
    <property type="match status" value="1"/>
</dbReference>
<organism evidence="12 13">
    <name type="scientific">Echinicola vietnamensis (strain DSM 17526 / LMG 23754 / KMM 6221)</name>
    <dbReference type="NCBI Taxonomy" id="926556"/>
    <lineage>
        <taxon>Bacteria</taxon>
        <taxon>Pseudomonadati</taxon>
        <taxon>Bacteroidota</taxon>
        <taxon>Cytophagia</taxon>
        <taxon>Cytophagales</taxon>
        <taxon>Cyclobacteriaceae</taxon>
        <taxon>Echinicola</taxon>
    </lineage>
</organism>
<dbReference type="Gene3D" id="2.40.170.20">
    <property type="entry name" value="TonB-dependent receptor, beta-barrel domain"/>
    <property type="match status" value="1"/>
</dbReference>
<dbReference type="InterPro" id="IPR039426">
    <property type="entry name" value="TonB-dep_rcpt-like"/>
</dbReference>
<dbReference type="AlphaFoldDB" id="L0G138"/>
<keyword evidence="2 8" id="KW-0813">Transport</keyword>
<keyword evidence="13" id="KW-1185">Reference proteome</keyword>
<dbReference type="Pfam" id="PF07715">
    <property type="entry name" value="Plug"/>
    <property type="match status" value="1"/>
</dbReference>
<evidence type="ECO:0000256" key="6">
    <source>
        <dbReference type="ARBA" id="ARBA00023136"/>
    </source>
</evidence>
<evidence type="ECO:0000313" key="12">
    <source>
        <dbReference type="EMBL" id="AGA78731.1"/>
    </source>
</evidence>
<dbReference type="InterPro" id="IPR036942">
    <property type="entry name" value="Beta-barrel_TonB_sf"/>
</dbReference>
<dbReference type="InterPro" id="IPR010104">
    <property type="entry name" value="TonB_rcpt_bac"/>
</dbReference>
<dbReference type="PATRIC" id="fig|926556.3.peg.2619"/>
<keyword evidence="6 8" id="KW-0472">Membrane</keyword>
<dbReference type="NCBIfam" id="TIGR01782">
    <property type="entry name" value="TonB-Xanth-Caul"/>
    <property type="match status" value="1"/>
</dbReference>
<dbReference type="SUPFAM" id="SSF56935">
    <property type="entry name" value="Porins"/>
    <property type="match status" value="1"/>
</dbReference>
<dbReference type="InterPro" id="IPR037066">
    <property type="entry name" value="Plug_dom_sf"/>
</dbReference>
<dbReference type="eggNOG" id="COG1629">
    <property type="taxonomic scope" value="Bacteria"/>
</dbReference>
<gene>
    <name evidence="12" type="ordered locus">Echvi_2484</name>
</gene>
<dbReference type="GO" id="GO:0009279">
    <property type="term" value="C:cell outer membrane"/>
    <property type="evidence" value="ECO:0007669"/>
    <property type="project" value="UniProtKB-SubCell"/>
</dbReference>
<dbReference type="KEGG" id="evi:Echvi_2484"/>
<keyword evidence="12" id="KW-0675">Receptor</keyword>
<dbReference type="Gene3D" id="2.60.40.1120">
    <property type="entry name" value="Carboxypeptidase-like, regulatory domain"/>
    <property type="match status" value="1"/>
</dbReference>
<dbReference type="STRING" id="926556.Echvi_2484"/>
<evidence type="ECO:0000256" key="1">
    <source>
        <dbReference type="ARBA" id="ARBA00004571"/>
    </source>
</evidence>
<keyword evidence="4 8" id="KW-0812">Transmembrane</keyword>
<accession>L0G138</accession>
<reference evidence="13" key="1">
    <citation type="submission" date="2012-02" db="EMBL/GenBank/DDBJ databases">
        <title>The complete genome of Echinicola vietnamensis DSM 17526.</title>
        <authorList>
            <person name="Lucas S."/>
            <person name="Copeland A."/>
            <person name="Lapidus A."/>
            <person name="Glavina del Rio T."/>
            <person name="Dalin E."/>
            <person name="Tice H."/>
            <person name="Bruce D."/>
            <person name="Goodwin L."/>
            <person name="Pitluck S."/>
            <person name="Peters L."/>
            <person name="Ovchinnikova G."/>
            <person name="Teshima H."/>
            <person name="Kyrpides N."/>
            <person name="Mavromatis K."/>
            <person name="Ivanova N."/>
            <person name="Brettin T."/>
            <person name="Detter J.C."/>
            <person name="Han C."/>
            <person name="Larimer F."/>
            <person name="Land M."/>
            <person name="Hauser L."/>
            <person name="Markowitz V."/>
            <person name="Cheng J.-F."/>
            <person name="Hugenholtz P."/>
            <person name="Woyke T."/>
            <person name="Wu D."/>
            <person name="Brambilla E."/>
            <person name="Klenk H.-P."/>
            <person name="Eisen J.A."/>
        </authorList>
    </citation>
    <scope>NUCLEOTIDE SEQUENCE [LARGE SCALE GENOMIC DNA]</scope>
    <source>
        <strain evidence="13">DSM 17526 / LMG 23754 / KMM 6221</strain>
    </source>
</reference>
<dbReference type="InterPro" id="IPR000531">
    <property type="entry name" value="Beta-barrel_TonB"/>
</dbReference>
<evidence type="ECO:0000256" key="7">
    <source>
        <dbReference type="ARBA" id="ARBA00023237"/>
    </source>
</evidence>
<dbReference type="EMBL" id="CP003346">
    <property type="protein sequence ID" value="AGA78731.1"/>
    <property type="molecule type" value="Genomic_DNA"/>
</dbReference>
<evidence type="ECO:0000256" key="9">
    <source>
        <dbReference type="RuleBase" id="RU003357"/>
    </source>
</evidence>
<evidence type="ECO:0000259" key="11">
    <source>
        <dbReference type="Pfam" id="PF07715"/>
    </source>
</evidence>
<comment type="subcellular location">
    <subcellularLocation>
        <location evidence="1 8">Cell outer membrane</location>
        <topology evidence="1 8">Multi-pass membrane protein</topology>
    </subcellularLocation>
</comment>
<evidence type="ECO:0000256" key="4">
    <source>
        <dbReference type="ARBA" id="ARBA00022692"/>
    </source>
</evidence>
<feature type="domain" description="TonB-dependent receptor-like beta-barrel" evidence="10">
    <location>
        <begin position="478"/>
        <end position="954"/>
    </location>
</feature>
<comment type="similarity">
    <text evidence="8 9">Belongs to the TonB-dependent receptor family.</text>
</comment>